<dbReference type="EMBL" id="JACEMT010000040">
    <property type="protein sequence ID" value="MBA4501697.1"/>
    <property type="molecule type" value="Genomic_DNA"/>
</dbReference>
<keyword evidence="1" id="KW-0812">Transmembrane</keyword>
<reference evidence="2 3" key="1">
    <citation type="submission" date="2020-07" db="EMBL/GenBank/DDBJ databases">
        <title>Bacterium isolated from marien macroalgae.</title>
        <authorList>
            <person name="Zhu K."/>
            <person name="Lu D."/>
            <person name="Du Z."/>
        </authorList>
    </citation>
    <scope>NUCLEOTIDE SEQUENCE [LARGE SCALE GENOMIC DNA]</scope>
    <source>
        <strain evidence="2 3">3-1745</strain>
    </source>
</reference>
<protein>
    <recommendedName>
        <fullName evidence="4">Transmembrane protein</fullName>
    </recommendedName>
</protein>
<sequence>MSDDYQLVVSGDDQESLVQIPIKKKDFGDFVTNLLGQPETMEWSRNGTFDIRFDWLIHLHHLLDQRITQQNHSSLVDFSAVIKYEKGPERRLNNIDSFIHFNEAKKELTKSVKLTWTYLVSFPKKHAPEKQEISVQFSTDSTVRVMMGTARVTREETEGRGDVHCSISYTERTWGDDIESILEKEIDSIIEKPKWYRKVADFSLLMLFMGFFISGLVLPDYIEQTIQENNIAAIFAGSIPEGAGIESLQDSEKLNLIVKILDPNSKVHSVEVWFRIVSFLGGIALAALTMAIMMIEKPSFVVITSSDEERRQKIRKGKTKKIVARVVSFALAISAGVAGNYLYYYLSIQ</sequence>
<keyword evidence="1" id="KW-0472">Membrane</keyword>
<accession>A0A7W1WX10</accession>
<keyword evidence="3" id="KW-1185">Reference proteome</keyword>
<gene>
    <name evidence="2" type="ORF">H1S06_04900</name>
</gene>
<dbReference type="RefSeq" id="WP_181737814.1">
    <property type="nucleotide sequence ID" value="NZ_JACEMT010000040.1"/>
</dbReference>
<evidence type="ECO:0008006" key="4">
    <source>
        <dbReference type="Google" id="ProtNLM"/>
    </source>
</evidence>
<organism evidence="2 3">
    <name type="scientific">Marinobacterium marinum</name>
    <dbReference type="NCBI Taxonomy" id="2756129"/>
    <lineage>
        <taxon>Bacteria</taxon>
        <taxon>Pseudomonadati</taxon>
        <taxon>Pseudomonadota</taxon>
        <taxon>Gammaproteobacteria</taxon>
        <taxon>Oceanospirillales</taxon>
        <taxon>Oceanospirillaceae</taxon>
        <taxon>Marinobacterium</taxon>
    </lineage>
</organism>
<comment type="caution">
    <text evidence="2">The sequence shown here is derived from an EMBL/GenBank/DDBJ whole genome shotgun (WGS) entry which is preliminary data.</text>
</comment>
<dbReference type="AlphaFoldDB" id="A0A7W1WX10"/>
<evidence type="ECO:0000256" key="1">
    <source>
        <dbReference type="SAM" id="Phobius"/>
    </source>
</evidence>
<proteinExistence type="predicted"/>
<dbReference type="Proteomes" id="UP000538931">
    <property type="component" value="Unassembled WGS sequence"/>
</dbReference>
<evidence type="ECO:0000313" key="3">
    <source>
        <dbReference type="Proteomes" id="UP000538931"/>
    </source>
</evidence>
<feature type="transmembrane region" description="Helical" evidence="1">
    <location>
        <begin position="322"/>
        <end position="346"/>
    </location>
</feature>
<evidence type="ECO:0000313" key="2">
    <source>
        <dbReference type="EMBL" id="MBA4501697.1"/>
    </source>
</evidence>
<name>A0A7W1WX10_9GAMM</name>
<feature type="transmembrane region" description="Helical" evidence="1">
    <location>
        <begin position="199"/>
        <end position="218"/>
    </location>
</feature>
<feature type="transmembrane region" description="Helical" evidence="1">
    <location>
        <begin position="272"/>
        <end position="295"/>
    </location>
</feature>
<keyword evidence="1" id="KW-1133">Transmembrane helix</keyword>